<reference evidence="1 2" key="1">
    <citation type="submission" date="2019-11" db="EMBL/GenBank/DDBJ databases">
        <authorList>
            <person name="Holert J."/>
        </authorList>
    </citation>
    <scope>NUCLEOTIDE SEQUENCE [LARGE SCALE GENOMIC DNA]</scope>
    <source>
        <strain evidence="1">BC8_1</strain>
    </source>
</reference>
<name>A0A5S9R4U3_MYCVN</name>
<keyword evidence="2" id="KW-1185">Reference proteome</keyword>
<proteinExistence type="predicted"/>
<dbReference type="Pfam" id="PF23716">
    <property type="entry name" value="DUF7158"/>
    <property type="match status" value="1"/>
</dbReference>
<dbReference type="EMBL" id="CACSIP010000038">
    <property type="protein sequence ID" value="CAA0130128.1"/>
    <property type="molecule type" value="Genomic_DNA"/>
</dbReference>
<sequence>MNGAAVAATVGAEVVTVADVDARERALRAGGAAHALPRSGTGEARQLRRWITQVLVAEQVVAAEARALGASSGPVPTERDLLPDEVARLEIGSVAAATLSGPLGCAVFACVTAAVRVDEADVRDYHRRNPVRFAGDAAPRSGWRSRPVAADFDDVRPVIAAHLVAAARRREYRRWLDARCADVAVLAQGYEHPGDPRQPDNTHQH</sequence>
<evidence type="ECO:0000313" key="2">
    <source>
        <dbReference type="Proteomes" id="UP000430146"/>
    </source>
</evidence>
<dbReference type="AlphaFoldDB" id="A0A5S9R4U3"/>
<accession>A0A5S9R4U3</accession>
<organism evidence="1 2">
    <name type="scientific">Mycolicibacterium vanbaalenii</name>
    <name type="common">Mycobacterium vanbaalenii</name>
    <dbReference type="NCBI Taxonomy" id="110539"/>
    <lineage>
        <taxon>Bacteria</taxon>
        <taxon>Bacillati</taxon>
        <taxon>Actinomycetota</taxon>
        <taxon>Actinomycetes</taxon>
        <taxon>Mycobacteriales</taxon>
        <taxon>Mycobacteriaceae</taxon>
        <taxon>Mycolicibacterium</taxon>
    </lineage>
</organism>
<dbReference type="OrthoDB" id="3527984at2"/>
<evidence type="ECO:0008006" key="3">
    <source>
        <dbReference type="Google" id="ProtNLM"/>
    </source>
</evidence>
<dbReference type="InterPro" id="IPR055582">
    <property type="entry name" value="DUF7158"/>
</dbReference>
<dbReference type="Proteomes" id="UP000430146">
    <property type="component" value="Unassembled WGS sequence"/>
</dbReference>
<gene>
    <name evidence="1" type="ORF">AELLOGFF_05678</name>
</gene>
<evidence type="ECO:0000313" key="1">
    <source>
        <dbReference type="EMBL" id="CAA0130128.1"/>
    </source>
</evidence>
<protein>
    <recommendedName>
        <fullName evidence="3">Malonyl CoA-ACP transacylase</fullName>
    </recommendedName>
</protein>